<dbReference type="VEuPathDB" id="VectorBase:GAUT010919"/>
<reference evidence="1" key="1">
    <citation type="submission" date="2020-05" db="UniProtKB">
        <authorList>
            <consortium name="EnsemblMetazoa"/>
        </authorList>
    </citation>
    <scope>IDENTIFICATION</scope>
    <source>
        <strain evidence="1">TTRI</strain>
    </source>
</reference>
<sequence length="103" mass="11873">MTTGAKYYTVKCLDHDTEEDRRVPFAMSYKYPVAEAVVVVVVVVDNHYKCCQYQWVLKMVSVTFYLLHIRFPVAMSCCSNNATVTEFALFDIAKYITETSLHN</sequence>
<dbReference type="EnsemblMetazoa" id="GAUT010919-RA">
    <property type="protein sequence ID" value="GAUT010919-PA"/>
    <property type="gene ID" value="GAUT010919"/>
</dbReference>
<keyword evidence="2" id="KW-1185">Reference proteome</keyword>
<proteinExistence type="predicted"/>
<accession>A0A1A9UP49</accession>
<dbReference type="Proteomes" id="UP000078200">
    <property type="component" value="Unassembled WGS sequence"/>
</dbReference>
<name>A0A1A9UP49_GLOAU</name>
<protein>
    <submittedName>
        <fullName evidence="1">Uncharacterized protein</fullName>
    </submittedName>
</protein>
<organism evidence="1 2">
    <name type="scientific">Glossina austeni</name>
    <name type="common">Savannah tsetse fly</name>
    <dbReference type="NCBI Taxonomy" id="7395"/>
    <lineage>
        <taxon>Eukaryota</taxon>
        <taxon>Metazoa</taxon>
        <taxon>Ecdysozoa</taxon>
        <taxon>Arthropoda</taxon>
        <taxon>Hexapoda</taxon>
        <taxon>Insecta</taxon>
        <taxon>Pterygota</taxon>
        <taxon>Neoptera</taxon>
        <taxon>Endopterygota</taxon>
        <taxon>Diptera</taxon>
        <taxon>Brachycera</taxon>
        <taxon>Muscomorpha</taxon>
        <taxon>Hippoboscoidea</taxon>
        <taxon>Glossinidae</taxon>
        <taxon>Glossina</taxon>
    </lineage>
</organism>
<evidence type="ECO:0000313" key="1">
    <source>
        <dbReference type="EnsemblMetazoa" id="GAUT010919-PA"/>
    </source>
</evidence>
<evidence type="ECO:0000313" key="2">
    <source>
        <dbReference type="Proteomes" id="UP000078200"/>
    </source>
</evidence>
<dbReference type="AlphaFoldDB" id="A0A1A9UP49"/>